<proteinExistence type="predicted"/>
<dbReference type="EMBL" id="LAZR01002634">
    <property type="protein sequence ID" value="KKN27468.1"/>
    <property type="molecule type" value="Genomic_DNA"/>
</dbReference>
<evidence type="ECO:0000313" key="1">
    <source>
        <dbReference type="EMBL" id="KKN27468.1"/>
    </source>
</evidence>
<protein>
    <submittedName>
        <fullName evidence="1">Uncharacterized protein</fullName>
    </submittedName>
</protein>
<gene>
    <name evidence="1" type="ORF">LCGC14_0864240</name>
</gene>
<organism evidence="1">
    <name type="scientific">marine sediment metagenome</name>
    <dbReference type="NCBI Taxonomy" id="412755"/>
    <lineage>
        <taxon>unclassified sequences</taxon>
        <taxon>metagenomes</taxon>
        <taxon>ecological metagenomes</taxon>
    </lineage>
</organism>
<accession>A0A0F9SDK0</accession>
<sequence>TIKGFSESEKKFTKEIGVIFRKFFQCKIQPHVIWSITEWKKESAHHDAAQSLMKTRRDDRFASIAFGPDPYFEIFCDEDGIFKIGSLNALLT</sequence>
<dbReference type="AlphaFoldDB" id="A0A0F9SDK0"/>
<feature type="non-terminal residue" evidence="1">
    <location>
        <position position="1"/>
    </location>
</feature>
<reference evidence="1" key="1">
    <citation type="journal article" date="2015" name="Nature">
        <title>Complex archaea that bridge the gap between prokaryotes and eukaryotes.</title>
        <authorList>
            <person name="Spang A."/>
            <person name="Saw J.H."/>
            <person name="Jorgensen S.L."/>
            <person name="Zaremba-Niedzwiedzka K."/>
            <person name="Martijn J."/>
            <person name="Lind A.E."/>
            <person name="van Eijk R."/>
            <person name="Schleper C."/>
            <person name="Guy L."/>
            <person name="Ettema T.J."/>
        </authorList>
    </citation>
    <scope>NUCLEOTIDE SEQUENCE</scope>
</reference>
<name>A0A0F9SDK0_9ZZZZ</name>
<comment type="caution">
    <text evidence="1">The sequence shown here is derived from an EMBL/GenBank/DDBJ whole genome shotgun (WGS) entry which is preliminary data.</text>
</comment>